<sequence length="76" mass="8175">MRGGMRGAAGRRPGKFSLRPLTPTPLPRGERGCPQCQAARFFASARSVHPVAREGRGALLDAKLHALLQARDLCIP</sequence>
<reference evidence="3" key="1">
    <citation type="journal article" date="2011" name="PLoS Genet.">
        <title>Azospirillum genomes reveal transition of bacteria from aquatic to terrestrial environments.</title>
        <authorList>
            <person name="Wisniewski-Dye F."/>
            <person name="Borziak K."/>
            <person name="Khalsa-Moyers G."/>
            <person name="Alexandre G."/>
            <person name="Sukharnikov L.O."/>
            <person name="Wuichet K."/>
            <person name="Hurst G.B."/>
            <person name="McDonald W.H."/>
            <person name="Robertson J.S."/>
            <person name="Barbe V."/>
            <person name="Calteau A."/>
            <person name="Rouy Z."/>
            <person name="Mangenot S."/>
            <person name="Prigent-Combaret C."/>
            <person name="Normand P."/>
            <person name="Boyer M."/>
            <person name="Siguier P."/>
            <person name="Dessaux Y."/>
            <person name="Elmerich C."/>
            <person name="Condemine G."/>
            <person name="Krishnen G."/>
            <person name="Kennedy I."/>
            <person name="Paterson A.H."/>
            <person name="Gonzalez V."/>
            <person name="Mavingui P."/>
            <person name="Zhulin I.B."/>
        </authorList>
    </citation>
    <scope>NUCLEOTIDE SEQUENCE [LARGE SCALE GENOMIC DNA]</scope>
    <source>
        <strain evidence="3">4B</strain>
    </source>
</reference>
<accession>G7Z2T9</accession>
<dbReference type="AlphaFoldDB" id="G7Z2T9"/>
<proteinExistence type="predicted"/>
<dbReference type="EMBL" id="FQ311868">
    <property type="protein sequence ID" value="CBS85706.1"/>
    <property type="molecule type" value="Genomic_DNA"/>
</dbReference>
<keyword evidence="3" id="KW-1185">Reference proteome</keyword>
<organism evidence="2 3">
    <name type="scientific">Azospirillum lipoferum (strain 4B)</name>
    <dbReference type="NCBI Taxonomy" id="862719"/>
    <lineage>
        <taxon>Bacteria</taxon>
        <taxon>Pseudomonadati</taxon>
        <taxon>Pseudomonadota</taxon>
        <taxon>Alphaproteobacteria</taxon>
        <taxon>Rhodospirillales</taxon>
        <taxon>Azospirillaceae</taxon>
        <taxon>Azospirillum</taxon>
    </lineage>
</organism>
<evidence type="ECO:0000313" key="3">
    <source>
        <dbReference type="Proteomes" id="UP000005667"/>
    </source>
</evidence>
<protein>
    <submittedName>
        <fullName evidence="2">Uncharacterized protein</fullName>
    </submittedName>
</protein>
<dbReference type="KEGG" id="ali:AZOLI_0304"/>
<evidence type="ECO:0000256" key="1">
    <source>
        <dbReference type="SAM" id="MobiDB-lite"/>
    </source>
</evidence>
<gene>
    <name evidence="2" type="ordered locus">AZOLI_0304</name>
</gene>
<feature type="region of interest" description="Disordered" evidence="1">
    <location>
        <begin position="1"/>
        <end position="31"/>
    </location>
</feature>
<name>G7Z2T9_AZOL4</name>
<dbReference type="HOGENOM" id="CLU_2646692_0_0_5"/>
<dbReference type="Proteomes" id="UP000005667">
    <property type="component" value="Chromosome"/>
</dbReference>
<evidence type="ECO:0000313" key="2">
    <source>
        <dbReference type="EMBL" id="CBS85706.1"/>
    </source>
</evidence>